<name>A0A9D2MNR3_9FIRM</name>
<dbReference type="AlphaFoldDB" id="A0A9D2MNR3"/>
<reference evidence="3" key="2">
    <citation type="submission" date="2021-04" db="EMBL/GenBank/DDBJ databases">
        <authorList>
            <person name="Gilroy R."/>
        </authorList>
    </citation>
    <scope>NUCLEOTIDE SEQUENCE</scope>
    <source>
        <strain evidence="3">CHK192-8294</strain>
    </source>
</reference>
<keyword evidence="1" id="KW-1133">Transmembrane helix</keyword>
<feature type="transmembrane region" description="Helical" evidence="1">
    <location>
        <begin position="292"/>
        <end position="320"/>
    </location>
</feature>
<feature type="transmembrane region" description="Helical" evidence="1">
    <location>
        <begin position="148"/>
        <end position="168"/>
    </location>
</feature>
<dbReference type="InterPro" id="IPR002656">
    <property type="entry name" value="Acyl_transf_3_dom"/>
</dbReference>
<proteinExistence type="predicted"/>
<keyword evidence="3" id="KW-0808">Transferase</keyword>
<evidence type="ECO:0000256" key="1">
    <source>
        <dbReference type="SAM" id="Phobius"/>
    </source>
</evidence>
<dbReference type="InterPro" id="IPR052734">
    <property type="entry name" value="Nod_factor_acetyltransferase"/>
</dbReference>
<dbReference type="PANTHER" id="PTHR37312:SF1">
    <property type="entry name" value="MEMBRANE-BOUND ACYLTRANSFERASE YKRP-RELATED"/>
    <property type="match status" value="1"/>
</dbReference>
<evidence type="ECO:0000313" key="4">
    <source>
        <dbReference type="Proteomes" id="UP000823921"/>
    </source>
</evidence>
<feature type="transmembrane region" description="Helical" evidence="1">
    <location>
        <begin position="37"/>
        <end position="57"/>
    </location>
</feature>
<dbReference type="GO" id="GO:0016747">
    <property type="term" value="F:acyltransferase activity, transferring groups other than amino-acyl groups"/>
    <property type="evidence" value="ECO:0007669"/>
    <property type="project" value="InterPro"/>
</dbReference>
<dbReference type="Proteomes" id="UP000823921">
    <property type="component" value="Unassembled WGS sequence"/>
</dbReference>
<feature type="transmembrane region" description="Helical" evidence="1">
    <location>
        <begin position="12"/>
        <end position="31"/>
    </location>
</feature>
<feature type="transmembrane region" description="Helical" evidence="1">
    <location>
        <begin position="258"/>
        <end position="280"/>
    </location>
</feature>
<feature type="transmembrane region" description="Helical" evidence="1">
    <location>
        <begin position="64"/>
        <end position="80"/>
    </location>
</feature>
<keyword evidence="1" id="KW-0472">Membrane</keyword>
<evidence type="ECO:0000259" key="2">
    <source>
        <dbReference type="Pfam" id="PF01757"/>
    </source>
</evidence>
<keyword evidence="1" id="KW-0812">Transmembrane</keyword>
<feature type="domain" description="Acyltransferase 3" evidence="2">
    <location>
        <begin position="6"/>
        <end position="301"/>
    </location>
</feature>
<dbReference type="PANTHER" id="PTHR37312">
    <property type="entry name" value="MEMBRANE-BOUND ACYLTRANSFERASE YKRP-RELATED"/>
    <property type="match status" value="1"/>
</dbReference>
<accession>A0A9D2MNR3</accession>
<feature type="transmembrane region" description="Helical" evidence="1">
    <location>
        <begin position="225"/>
        <end position="246"/>
    </location>
</feature>
<keyword evidence="3" id="KW-0012">Acyltransferase</keyword>
<reference evidence="3" key="1">
    <citation type="journal article" date="2021" name="PeerJ">
        <title>Extensive microbial diversity within the chicken gut microbiome revealed by metagenomics and culture.</title>
        <authorList>
            <person name="Gilroy R."/>
            <person name="Ravi A."/>
            <person name="Getino M."/>
            <person name="Pursley I."/>
            <person name="Horton D.L."/>
            <person name="Alikhan N.F."/>
            <person name="Baker D."/>
            <person name="Gharbi K."/>
            <person name="Hall N."/>
            <person name="Watson M."/>
            <person name="Adriaenssens E.M."/>
            <person name="Foster-Nyarko E."/>
            <person name="Jarju S."/>
            <person name="Secka A."/>
            <person name="Antonio M."/>
            <person name="Oren A."/>
            <person name="Chaudhuri R.R."/>
            <person name="La Ragione R."/>
            <person name="Hildebrand F."/>
            <person name="Pallen M.J."/>
        </authorList>
    </citation>
    <scope>NUCLEOTIDE SEQUENCE</scope>
    <source>
        <strain evidence="3">CHK192-8294</strain>
    </source>
</reference>
<protein>
    <submittedName>
        <fullName evidence="3">Acyltransferase family protein</fullName>
    </submittedName>
</protein>
<feature type="transmembrane region" description="Helical" evidence="1">
    <location>
        <begin position="188"/>
        <end position="205"/>
    </location>
</feature>
<feature type="transmembrane region" description="Helical" evidence="1">
    <location>
        <begin position="100"/>
        <end position="118"/>
    </location>
</feature>
<evidence type="ECO:0000313" key="3">
    <source>
        <dbReference type="EMBL" id="HJB81279.1"/>
    </source>
</evidence>
<feature type="transmembrane region" description="Helical" evidence="1">
    <location>
        <begin position="125"/>
        <end position="142"/>
    </location>
</feature>
<gene>
    <name evidence="3" type="ORF">H9712_09840</name>
</gene>
<dbReference type="Pfam" id="PF01757">
    <property type="entry name" value="Acyl_transf_3"/>
    <property type="match status" value="1"/>
</dbReference>
<organism evidence="3 4">
    <name type="scientific">Candidatus Flavonifractor intestinigallinarum</name>
    <dbReference type="NCBI Taxonomy" id="2838586"/>
    <lineage>
        <taxon>Bacteria</taxon>
        <taxon>Bacillati</taxon>
        <taxon>Bacillota</taxon>
        <taxon>Clostridia</taxon>
        <taxon>Eubacteriales</taxon>
        <taxon>Oscillospiraceae</taxon>
        <taxon>Flavonifractor</taxon>
    </lineage>
</organism>
<sequence length="342" mass="39064">MKAREYQYDNLRFLLIALVVLGHLLEIAGEFPQKEILYTLIYSFHMPAFLFLSGMFARFDRGKWIFGMALPYLLLQWVYTAFVEKLGDPWVHVQFSRPYWILWYIFVLMVYTLLLPVYDTPSPAGRWLMVAASVALALLAGFDKSIDYQWSASRIVAFQPWFLLGYYFRQAEGLRACWNGAGRTFRGMLLGLGAVCCVALEWLMLRQGVTAKMMLGAYGYEDLGYSWQVRALIMCCAAGVIFLLFAGLAPHLKRKIPVVTVLGQNTLSIYLLHGFFFHLFRLKFPWLLAQPWQVLLAWAGLLLLLGNPAVGRCTAFLLGGGWYRRLRARRGPGRSIAPGEKI</sequence>
<comment type="caution">
    <text evidence="3">The sequence shown here is derived from an EMBL/GenBank/DDBJ whole genome shotgun (WGS) entry which is preliminary data.</text>
</comment>
<dbReference type="EMBL" id="DWXO01000092">
    <property type="protein sequence ID" value="HJB81279.1"/>
    <property type="molecule type" value="Genomic_DNA"/>
</dbReference>